<evidence type="ECO:0000259" key="4">
    <source>
        <dbReference type="Pfam" id="PF13088"/>
    </source>
</evidence>
<gene>
    <name evidence="5" type="ORF">KHA97_19060</name>
</gene>
<comment type="catalytic activity">
    <reaction evidence="1">
        <text>Hydrolysis of alpha-(2-&gt;3)-, alpha-(2-&gt;6)-, alpha-(2-&gt;8)- glycosidic linkages of terminal sialic acid residues in oligosaccharides, glycoproteins, glycolipids, colominic acid and synthetic substrates.</text>
        <dbReference type="EC" id="3.2.1.18"/>
    </reaction>
</comment>
<evidence type="ECO:0000256" key="3">
    <source>
        <dbReference type="ARBA" id="ARBA00012733"/>
    </source>
</evidence>
<protein>
    <recommendedName>
        <fullName evidence="3">exo-alpha-sialidase</fullName>
        <ecNumber evidence="3">3.2.1.18</ecNumber>
    </recommendedName>
</protein>
<dbReference type="InterPro" id="IPR026856">
    <property type="entry name" value="Sialidase_fam"/>
</dbReference>
<reference evidence="5 6" key="1">
    <citation type="submission" date="2021-05" db="EMBL/GenBank/DDBJ databases">
        <title>Novel Bacillus species.</title>
        <authorList>
            <person name="Liu G."/>
        </authorList>
    </citation>
    <scope>NUCLEOTIDE SEQUENCE [LARGE SCALE GENOMIC DNA]</scope>
    <source>
        <strain evidence="6">FJAT-49780</strain>
    </source>
</reference>
<dbReference type="PANTHER" id="PTHR10628">
    <property type="entry name" value="SIALIDASE"/>
    <property type="match status" value="1"/>
</dbReference>
<evidence type="ECO:0000313" key="5">
    <source>
        <dbReference type="EMBL" id="MBS4197157.1"/>
    </source>
</evidence>
<comment type="similarity">
    <text evidence="2">Belongs to the glycosyl hydrolase 33 family.</text>
</comment>
<comment type="caution">
    <text evidence="5">The sequence shown here is derived from an EMBL/GenBank/DDBJ whole genome shotgun (WGS) entry which is preliminary data.</text>
</comment>
<sequence>MPNIQAEAIYYPDLAGSKAYRIPSMITTTKGTVIAGIDARIVDQTDNPNKIDVTIRRSEDNGKTWGPVQKLVAYAGEGLDGAAAIDTSLLQDKETGTIFMLFMHTPGGIGLWASEPGIGFDSEGRRKLYDKEGNVYFLAESGRVLDSKNNETDYSVDEEGYVFQNGETKGNIFFKKGVDPNESLLEARTSFLQVIQSEDDGLTWSKPRELNPMVKQEWMRFIGSGPGCGIQLTTGEKAGRLVFPIYFSNEAGKLSCACMYSDDHGVTWKLGESPNDGRELDGEILSAKTISEEKQYLTESQVIELPTGELRYYLRNHYGLQRTAVTTSTDGGETWGEVTFDDALIDPICQSSVVLYPDLGDGKVRVLFSNPADEKTRIKGTVRLSEDGGKTWPYSKVVEDGYFGYSCLTVLKNGEVGILYERVEDYSDWNKMDIQFGTFTLDWLKSE</sequence>
<dbReference type="Proteomes" id="UP000681414">
    <property type="component" value="Unassembled WGS sequence"/>
</dbReference>
<dbReference type="GO" id="GO:0016020">
    <property type="term" value="C:membrane"/>
    <property type="evidence" value="ECO:0007669"/>
    <property type="project" value="TreeGrafter"/>
</dbReference>
<dbReference type="CDD" id="cd15482">
    <property type="entry name" value="Sialidase_non-viral"/>
    <property type="match status" value="1"/>
</dbReference>
<dbReference type="GO" id="GO:0004308">
    <property type="term" value="F:exo-alpha-sialidase activity"/>
    <property type="evidence" value="ECO:0007669"/>
    <property type="project" value="UniProtKB-EC"/>
</dbReference>
<dbReference type="PANTHER" id="PTHR10628:SF30">
    <property type="entry name" value="EXO-ALPHA-SIALIDASE"/>
    <property type="match status" value="1"/>
</dbReference>
<dbReference type="SUPFAM" id="SSF50939">
    <property type="entry name" value="Sialidases"/>
    <property type="match status" value="1"/>
</dbReference>
<dbReference type="EMBL" id="JAGYPG010000003">
    <property type="protein sequence ID" value="MBS4197157.1"/>
    <property type="molecule type" value="Genomic_DNA"/>
</dbReference>
<evidence type="ECO:0000256" key="1">
    <source>
        <dbReference type="ARBA" id="ARBA00000427"/>
    </source>
</evidence>
<dbReference type="GO" id="GO:0006689">
    <property type="term" value="P:ganglioside catabolic process"/>
    <property type="evidence" value="ECO:0007669"/>
    <property type="project" value="TreeGrafter"/>
</dbReference>
<dbReference type="InterPro" id="IPR036278">
    <property type="entry name" value="Sialidase_sf"/>
</dbReference>
<organism evidence="5 6">
    <name type="scientific">Lederbergia citri</name>
    <dbReference type="NCBI Taxonomy" id="2833580"/>
    <lineage>
        <taxon>Bacteria</taxon>
        <taxon>Bacillati</taxon>
        <taxon>Bacillota</taxon>
        <taxon>Bacilli</taxon>
        <taxon>Bacillales</taxon>
        <taxon>Bacillaceae</taxon>
        <taxon>Lederbergia</taxon>
    </lineage>
</organism>
<accession>A0A942TID9</accession>
<evidence type="ECO:0000256" key="2">
    <source>
        <dbReference type="ARBA" id="ARBA00009348"/>
    </source>
</evidence>
<dbReference type="Pfam" id="PF13088">
    <property type="entry name" value="BNR_2"/>
    <property type="match status" value="1"/>
</dbReference>
<evidence type="ECO:0000313" key="6">
    <source>
        <dbReference type="Proteomes" id="UP000681414"/>
    </source>
</evidence>
<name>A0A942TID9_9BACI</name>
<keyword evidence="6" id="KW-1185">Reference proteome</keyword>
<dbReference type="InterPro" id="IPR023364">
    <property type="entry name" value="Trans_sialidase_dom3"/>
</dbReference>
<dbReference type="InterPro" id="IPR011040">
    <property type="entry name" value="Sialidase"/>
</dbReference>
<dbReference type="AlphaFoldDB" id="A0A942TID9"/>
<dbReference type="EC" id="3.2.1.18" evidence="3"/>
<dbReference type="GO" id="GO:0005737">
    <property type="term" value="C:cytoplasm"/>
    <property type="evidence" value="ECO:0007669"/>
    <property type="project" value="TreeGrafter"/>
</dbReference>
<feature type="domain" description="Sialidase" evidence="4">
    <location>
        <begin position="173"/>
        <end position="418"/>
    </location>
</feature>
<dbReference type="Gene3D" id="2.40.220.10">
    <property type="entry name" value="Intramolecular Trans-sialidase, Domain 3"/>
    <property type="match status" value="1"/>
</dbReference>
<dbReference type="Gene3D" id="2.120.10.10">
    <property type="match status" value="1"/>
</dbReference>
<dbReference type="RefSeq" id="WP_213126335.1">
    <property type="nucleotide sequence ID" value="NZ_JAGYPG010000003.1"/>
</dbReference>
<dbReference type="GO" id="GO:0009313">
    <property type="term" value="P:oligosaccharide catabolic process"/>
    <property type="evidence" value="ECO:0007669"/>
    <property type="project" value="TreeGrafter"/>
</dbReference>
<proteinExistence type="inferred from homology"/>